<dbReference type="OrthoDB" id="9788370at2"/>
<dbReference type="KEGG" id="ssam:E3D00_09345"/>
<evidence type="ECO:0000313" key="18">
    <source>
        <dbReference type="Proteomes" id="UP000316313"/>
    </source>
</evidence>
<feature type="binding site" evidence="16">
    <location>
        <position position="71"/>
    </location>
    <ligand>
        <name>GTP</name>
        <dbReference type="ChEBI" id="CHEBI:37565"/>
    </ligand>
</feature>
<sequence length="177" mass="20114">MRERILVRKEHRISLVLGGARSGKSRIAESIVTTYPKPWLYLATGRAFDQEMQDRIVLHQQAREVGWQTFEEPFHIAQVLNENLHQPILVDCLTLWLTNLLLEEKDVHAETTKLLEAVQKRSGPTVFVGNEVGLSIVPENRLVRRFRDEAGLLHQKIGSIADQVLFVAAGFPITLKS</sequence>
<comment type="function">
    <text evidence="4 14">Catalyzes ATP-dependent phosphorylation of adenosylcobinamide and addition of GMP to adenosylcobinamide phosphate.</text>
</comment>
<comment type="similarity">
    <text evidence="7 14">Belongs to the CobU/CobP family.</text>
</comment>
<evidence type="ECO:0000256" key="6">
    <source>
        <dbReference type="ARBA" id="ARBA00005159"/>
    </source>
</evidence>
<evidence type="ECO:0000256" key="14">
    <source>
        <dbReference type="PIRNR" id="PIRNR006135"/>
    </source>
</evidence>
<evidence type="ECO:0000256" key="12">
    <source>
        <dbReference type="ARBA" id="ARBA00022840"/>
    </source>
</evidence>
<dbReference type="EC" id="2.7.7.62" evidence="14"/>
<comment type="catalytic activity">
    <reaction evidence="2 14">
        <text>adenosylcob(III)inamide phosphate + GTP + H(+) = adenosylcob(III)inamide-GDP + diphosphate</text>
        <dbReference type="Rhea" id="RHEA:22712"/>
        <dbReference type="ChEBI" id="CHEBI:15378"/>
        <dbReference type="ChEBI" id="CHEBI:33019"/>
        <dbReference type="ChEBI" id="CHEBI:37565"/>
        <dbReference type="ChEBI" id="CHEBI:58502"/>
        <dbReference type="ChEBI" id="CHEBI:60487"/>
        <dbReference type="EC" id="2.7.7.62"/>
    </reaction>
</comment>
<evidence type="ECO:0000256" key="5">
    <source>
        <dbReference type="ARBA" id="ARBA00004692"/>
    </source>
</evidence>
<organism evidence="17 18">
    <name type="scientific">Swingsia samuiensis</name>
    <dbReference type="NCBI Taxonomy" id="1293412"/>
    <lineage>
        <taxon>Bacteria</taxon>
        <taxon>Pseudomonadati</taxon>
        <taxon>Pseudomonadota</taxon>
        <taxon>Alphaproteobacteria</taxon>
        <taxon>Acetobacterales</taxon>
        <taxon>Acetobacteraceae</taxon>
        <taxon>Swingsia</taxon>
    </lineage>
</organism>
<dbReference type="Proteomes" id="UP000316313">
    <property type="component" value="Chromosome"/>
</dbReference>
<evidence type="ECO:0000256" key="13">
    <source>
        <dbReference type="ARBA" id="ARBA00023134"/>
    </source>
</evidence>
<keyword evidence="9 14" id="KW-0808">Transferase</keyword>
<keyword evidence="13 14" id="KW-0342">GTP-binding</keyword>
<dbReference type="GO" id="GO:0043752">
    <property type="term" value="F:adenosylcobinamide kinase activity"/>
    <property type="evidence" value="ECO:0007669"/>
    <property type="project" value="UniProtKB-EC"/>
</dbReference>
<keyword evidence="18" id="KW-1185">Reference proteome</keyword>
<evidence type="ECO:0000256" key="4">
    <source>
        <dbReference type="ARBA" id="ARBA00003889"/>
    </source>
</evidence>
<dbReference type="GO" id="GO:0008820">
    <property type="term" value="F:cobinamide phosphate guanylyltransferase activity"/>
    <property type="evidence" value="ECO:0007669"/>
    <property type="project" value="UniProtKB-UniRule"/>
</dbReference>
<feature type="binding site" evidence="16">
    <location>
        <position position="91"/>
    </location>
    <ligand>
        <name>GTP</name>
        <dbReference type="ChEBI" id="CHEBI:37565"/>
    </ligand>
</feature>
<comment type="catalytic activity">
    <reaction evidence="1 14">
        <text>adenosylcob(III)inamide + ATP = adenosylcob(III)inamide phosphate + ADP + H(+)</text>
        <dbReference type="Rhea" id="RHEA:15769"/>
        <dbReference type="ChEBI" id="CHEBI:2480"/>
        <dbReference type="ChEBI" id="CHEBI:15378"/>
        <dbReference type="ChEBI" id="CHEBI:30616"/>
        <dbReference type="ChEBI" id="CHEBI:58502"/>
        <dbReference type="ChEBI" id="CHEBI:456216"/>
        <dbReference type="EC" id="2.7.1.156"/>
    </reaction>
</comment>
<evidence type="ECO:0000256" key="8">
    <source>
        <dbReference type="ARBA" id="ARBA00022573"/>
    </source>
</evidence>
<evidence type="ECO:0000313" key="17">
    <source>
        <dbReference type="EMBL" id="QDH17747.1"/>
    </source>
</evidence>
<dbReference type="Gene3D" id="3.40.50.300">
    <property type="entry name" value="P-loop containing nucleotide triphosphate hydrolases"/>
    <property type="match status" value="1"/>
</dbReference>
<feature type="binding site" evidence="16">
    <location>
        <begin position="18"/>
        <end position="25"/>
    </location>
    <ligand>
        <name>GTP</name>
        <dbReference type="ChEBI" id="CHEBI:37565"/>
    </ligand>
</feature>
<dbReference type="EMBL" id="CP038141">
    <property type="protein sequence ID" value="QDH17747.1"/>
    <property type="molecule type" value="Genomic_DNA"/>
</dbReference>
<dbReference type="InterPro" id="IPR003203">
    <property type="entry name" value="CobU/CobP"/>
</dbReference>
<dbReference type="EC" id="2.7.1.156" evidence="14"/>
<comment type="pathway">
    <text evidence="6 14">Cofactor biosynthesis; adenosylcobalamin biosynthesis; adenosylcobalamin from cob(II)yrinate a,c-diamide: step 5/7.</text>
</comment>
<evidence type="ECO:0000256" key="11">
    <source>
        <dbReference type="ARBA" id="ARBA00022777"/>
    </source>
</evidence>
<dbReference type="UniPathway" id="UPA00148">
    <property type="reaction ID" value="UER00236"/>
</dbReference>
<keyword evidence="17" id="KW-0548">Nucleotidyltransferase</keyword>
<dbReference type="InterPro" id="IPR027417">
    <property type="entry name" value="P-loop_NTPase"/>
</dbReference>
<evidence type="ECO:0000256" key="10">
    <source>
        <dbReference type="ARBA" id="ARBA00022741"/>
    </source>
</evidence>
<proteinExistence type="inferred from homology"/>
<dbReference type="SUPFAM" id="SSF52540">
    <property type="entry name" value="P-loop containing nucleoside triphosphate hydrolases"/>
    <property type="match status" value="1"/>
</dbReference>
<dbReference type="NCBIfam" id="NF004469">
    <property type="entry name" value="PRK05800.1"/>
    <property type="match status" value="1"/>
</dbReference>
<dbReference type="Pfam" id="PF02283">
    <property type="entry name" value="CobU"/>
    <property type="match status" value="1"/>
</dbReference>
<evidence type="ECO:0000256" key="15">
    <source>
        <dbReference type="PIRSR" id="PIRSR006135-1"/>
    </source>
</evidence>
<feature type="binding site" evidence="16">
    <location>
        <begin position="43"/>
        <end position="45"/>
    </location>
    <ligand>
        <name>GTP</name>
        <dbReference type="ChEBI" id="CHEBI:37565"/>
    </ligand>
</feature>
<dbReference type="GO" id="GO:0009236">
    <property type="term" value="P:cobalamin biosynthetic process"/>
    <property type="evidence" value="ECO:0007669"/>
    <property type="project" value="UniProtKB-UniRule"/>
</dbReference>
<comment type="pathway">
    <text evidence="5 14">Cofactor biosynthesis; adenosylcobalamin biosynthesis; adenosylcobalamin from cob(II)yrinate a,c-diamide: step 6/7.</text>
</comment>
<dbReference type="GO" id="GO:0005524">
    <property type="term" value="F:ATP binding"/>
    <property type="evidence" value="ECO:0007669"/>
    <property type="project" value="UniProtKB-UniRule"/>
</dbReference>
<dbReference type="PANTHER" id="PTHR34848">
    <property type="match status" value="1"/>
</dbReference>
<dbReference type="GO" id="GO:0005525">
    <property type="term" value="F:GTP binding"/>
    <property type="evidence" value="ECO:0007669"/>
    <property type="project" value="UniProtKB-UniRule"/>
</dbReference>
<comment type="catalytic activity">
    <reaction evidence="3">
        <text>adenosylcob(III)inamide + GTP = adenosylcob(III)inamide phosphate + GDP + H(+)</text>
        <dbReference type="Rhea" id="RHEA:15765"/>
        <dbReference type="ChEBI" id="CHEBI:2480"/>
        <dbReference type="ChEBI" id="CHEBI:15378"/>
        <dbReference type="ChEBI" id="CHEBI:37565"/>
        <dbReference type="ChEBI" id="CHEBI:58189"/>
        <dbReference type="ChEBI" id="CHEBI:58502"/>
        <dbReference type="EC" id="2.7.1.156"/>
    </reaction>
</comment>
<name>A0A4Y6UN17_9PROT</name>
<keyword evidence="11 14" id="KW-0418">Kinase</keyword>
<protein>
    <recommendedName>
        <fullName evidence="14">Bifunctional adenosylcobalamin biosynthesis protein</fullName>
        <ecNumber evidence="14">2.7.1.156</ecNumber>
        <ecNumber evidence="14">2.7.7.62</ecNumber>
    </recommendedName>
</protein>
<keyword evidence="8 14" id="KW-0169">Cobalamin biosynthesis</keyword>
<evidence type="ECO:0000256" key="3">
    <source>
        <dbReference type="ARBA" id="ARBA00001522"/>
    </source>
</evidence>
<dbReference type="CDD" id="cd00544">
    <property type="entry name" value="CobU"/>
    <property type="match status" value="1"/>
</dbReference>
<keyword evidence="12 14" id="KW-0067">ATP-binding</keyword>
<evidence type="ECO:0000256" key="9">
    <source>
        <dbReference type="ARBA" id="ARBA00022679"/>
    </source>
</evidence>
<evidence type="ECO:0000256" key="2">
    <source>
        <dbReference type="ARBA" id="ARBA00000711"/>
    </source>
</evidence>
<evidence type="ECO:0000256" key="1">
    <source>
        <dbReference type="ARBA" id="ARBA00000312"/>
    </source>
</evidence>
<dbReference type="AlphaFoldDB" id="A0A4Y6UN17"/>
<evidence type="ECO:0000256" key="16">
    <source>
        <dbReference type="PIRSR" id="PIRSR006135-2"/>
    </source>
</evidence>
<accession>A0A4Y6UN17</accession>
<keyword evidence="10 14" id="KW-0547">Nucleotide-binding</keyword>
<feature type="active site" description="GMP-histidine intermediate" evidence="15">
    <location>
        <position position="59"/>
    </location>
</feature>
<dbReference type="PANTHER" id="PTHR34848:SF1">
    <property type="entry name" value="BIFUNCTIONAL ADENOSYLCOBALAMIN BIOSYNTHESIS PROTEIN COBU"/>
    <property type="match status" value="1"/>
</dbReference>
<evidence type="ECO:0000256" key="7">
    <source>
        <dbReference type="ARBA" id="ARBA00007490"/>
    </source>
</evidence>
<dbReference type="PIRSF" id="PIRSF006135">
    <property type="entry name" value="CobU"/>
    <property type="match status" value="1"/>
</dbReference>
<gene>
    <name evidence="17" type="primary">cobU</name>
    <name evidence="17" type="ORF">E3D00_09345</name>
</gene>
<reference evidence="17 18" key="1">
    <citation type="submission" date="2019-03" db="EMBL/GenBank/DDBJ databases">
        <title>The complete genome sequence of Swingsia samuiensis NBRC107927(T).</title>
        <authorList>
            <person name="Chua K.-O."/>
            <person name="Chan K.-G."/>
            <person name="See-Too W.-S."/>
        </authorList>
    </citation>
    <scope>NUCLEOTIDE SEQUENCE [LARGE SCALE GENOMIC DNA]</scope>
    <source>
        <strain evidence="17 18">AH83</strain>
    </source>
</reference>